<evidence type="ECO:0000259" key="17">
    <source>
        <dbReference type="Pfam" id="PF00593"/>
    </source>
</evidence>
<dbReference type="FunFam" id="2.170.130.10:FF:000001">
    <property type="entry name" value="Catecholate siderophore TonB-dependent receptor"/>
    <property type="match status" value="1"/>
</dbReference>
<gene>
    <name evidence="19" type="primary">fhuA</name>
    <name evidence="19" type="ORF">PAM7066_00194</name>
</gene>
<dbReference type="PANTHER" id="PTHR32552:SF68">
    <property type="entry name" value="FERRICHROME OUTER MEMBRANE TRANSPORTER_PHAGE RECEPTOR"/>
    <property type="match status" value="1"/>
</dbReference>
<dbReference type="GO" id="GO:0009279">
    <property type="term" value="C:cell outer membrane"/>
    <property type="evidence" value="ECO:0007669"/>
    <property type="project" value="UniProtKB-SubCell"/>
</dbReference>
<feature type="chain" id="PRO_5010984530" evidence="16">
    <location>
        <begin position="24"/>
        <end position="711"/>
    </location>
</feature>
<evidence type="ECO:0000256" key="6">
    <source>
        <dbReference type="ARBA" id="ARBA00022692"/>
    </source>
</evidence>
<organism evidence="19 20">
    <name type="scientific">Palleronia marisminoris</name>
    <dbReference type="NCBI Taxonomy" id="315423"/>
    <lineage>
        <taxon>Bacteria</taxon>
        <taxon>Pseudomonadati</taxon>
        <taxon>Pseudomonadota</taxon>
        <taxon>Alphaproteobacteria</taxon>
        <taxon>Rhodobacterales</taxon>
        <taxon>Roseobacteraceae</taxon>
        <taxon>Palleronia</taxon>
    </lineage>
</organism>
<feature type="domain" description="TonB-dependent receptor plug" evidence="18">
    <location>
        <begin position="62"/>
        <end position="164"/>
    </location>
</feature>
<dbReference type="GO" id="GO:0015891">
    <property type="term" value="P:siderophore transport"/>
    <property type="evidence" value="ECO:0007669"/>
    <property type="project" value="InterPro"/>
</dbReference>
<dbReference type="Gene3D" id="2.170.130.10">
    <property type="entry name" value="TonB-dependent receptor, plug domain"/>
    <property type="match status" value="1"/>
</dbReference>
<dbReference type="Pfam" id="PF00593">
    <property type="entry name" value="TonB_dep_Rec_b-barrel"/>
    <property type="match status" value="1"/>
</dbReference>
<keyword evidence="9" id="KW-0406">Ion transport</keyword>
<keyword evidence="12 19" id="KW-0675">Receptor</keyword>
<evidence type="ECO:0000313" key="20">
    <source>
        <dbReference type="Proteomes" id="UP000193870"/>
    </source>
</evidence>
<dbReference type="CDD" id="cd01347">
    <property type="entry name" value="ligand_gated_channel"/>
    <property type="match status" value="1"/>
</dbReference>
<dbReference type="InterPro" id="IPR036942">
    <property type="entry name" value="Beta-barrel_TonB_sf"/>
</dbReference>
<evidence type="ECO:0000256" key="13">
    <source>
        <dbReference type="ARBA" id="ARBA00023237"/>
    </source>
</evidence>
<keyword evidence="3 14" id="KW-0813">Transport</keyword>
<evidence type="ECO:0000313" key="19">
    <source>
        <dbReference type="EMBL" id="SLN13531.1"/>
    </source>
</evidence>
<dbReference type="GO" id="GO:0038023">
    <property type="term" value="F:signaling receptor activity"/>
    <property type="evidence" value="ECO:0007669"/>
    <property type="project" value="InterPro"/>
</dbReference>
<reference evidence="19 20" key="1">
    <citation type="submission" date="2017-03" db="EMBL/GenBank/DDBJ databases">
        <authorList>
            <person name="Afonso C.L."/>
            <person name="Miller P.J."/>
            <person name="Scott M.A."/>
            <person name="Spackman E."/>
            <person name="Goraichik I."/>
            <person name="Dimitrov K.M."/>
            <person name="Suarez D.L."/>
            <person name="Swayne D.E."/>
        </authorList>
    </citation>
    <scope>NUCLEOTIDE SEQUENCE [LARGE SCALE GENOMIC DNA]</scope>
    <source>
        <strain evidence="19 20">CECT 7066</strain>
    </source>
</reference>
<evidence type="ECO:0000256" key="7">
    <source>
        <dbReference type="ARBA" id="ARBA00022729"/>
    </source>
</evidence>
<keyword evidence="6 14" id="KW-0812">Transmembrane</keyword>
<dbReference type="SUPFAM" id="SSF56935">
    <property type="entry name" value="Porins"/>
    <property type="match status" value="1"/>
</dbReference>
<evidence type="ECO:0000256" key="11">
    <source>
        <dbReference type="ARBA" id="ARBA00023136"/>
    </source>
</evidence>
<proteinExistence type="inferred from homology"/>
<evidence type="ECO:0000256" key="5">
    <source>
        <dbReference type="ARBA" id="ARBA00022496"/>
    </source>
</evidence>
<dbReference type="NCBIfam" id="TIGR01783">
    <property type="entry name" value="TonB-siderophor"/>
    <property type="match status" value="1"/>
</dbReference>
<dbReference type="Pfam" id="PF07715">
    <property type="entry name" value="Plug"/>
    <property type="match status" value="1"/>
</dbReference>
<dbReference type="InterPro" id="IPR010105">
    <property type="entry name" value="TonB_sidphr_rcpt"/>
</dbReference>
<dbReference type="AlphaFoldDB" id="A0A1Y5RCN6"/>
<dbReference type="OrthoDB" id="9760333at2"/>
<dbReference type="Proteomes" id="UP000193870">
    <property type="component" value="Unassembled WGS sequence"/>
</dbReference>
<keyword evidence="20" id="KW-1185">Reference proteome</keyword>
<feature type="signal peptide" evidence="16">
    <location>
        <begin position="1"/>
        <end position="23"/>
    </location>
</feature>
<dbReference type="InterPro" id="IPR012910">
    <property type="entry name" value="Plug_dom"/>
</dbReference>
<dbReference type="InterPro" id="IPR039426">
    <property type="entry name" value="TonB-dep_rcpt-like"/>
</dbReference>
<comment type="similarity">
    <text evidence="2 14 15">Belongs to the TonB-dependent receptor family.</text>
</comment>
<evidence type="ECO:0000256" key="12">
    <source>
        <dbReference type="ARBA" id="ARBA00023170"/>
    </source>
</evidence>
<evidence type="ECO:0000256" key="3">
    <source>
        <dbReference type="ARBA" id="ARBA00022448"/>
    </source>
</evidence>
<dbReference type="PROSITE" id="PS52016">
    <property type="entry name" value="TONB_DEPENDENT_REC_3"/>
    <property type="match status" value="1"/>
</dbReference>
<protein>
    <submittedName>
        <fullName evidence="19">Ferrichrome-iron receptor</fullName>
    </submittedName>
</protein>
<accession>A0A1Y5RCN6</accession>
<feature type="domain" description="TonB-dependent receptor-like beta-barrel" evidence="17">
    <location>
        <begin position="238"/>
        <end position="677"/>
    </location>
</feature>
<dbReference type="PANTHER" id="PTHR32552">
    <property type="entry name" value="FERRICHROME IRON RECEPTOR-RELATED"/>
    <property type="match status" value="1"/>
</dbReference>
<name>A0A1Y5RCN6_9RHOB</name>
<evidence type="ECO:0000256" key="14">
    <source>
        <dbReference type="PROSITE-ProRule" id="PRU01360"/>
    </source>
</evidence>
<evidence type="ECO:0000256" key="15">
    <source>
        <dbReference type="RuleBase" id="RU003357"/>
    </source>
</evidence>
<dbReference type="EMBL" id="FWFV01000001">
    <property type="protein sequence ID" value="SLN13531.1"/>
    <property type="molecule type" value="Genomic_DNA"/>
</dbReference>
<evidence type="ECO:0000256" key="4">
    <source>
        <dbReference type="ARBA" id="ARBA00022452"/>
    </source>
</evidence>
<dbReference type="RefSeq" id="WP_085852247.1">
    <property type="nucleotide sequence ID" value="NZ_FOPF01000001.1"/>
</dbReference>
<evidence type="ECO:0000256" key="2">
    <source>
        <dbReference type="ARBA" id="ARBA00009810"/>
    </source>
</evidence>
<keyword evidence="11 14" id="KW-0472">Membrane</keyword>
<sequence>MKRTTPLAIVLAGTTALATPVLAQEQALSLGEIVFEVQGAEPVGDVAAPFTLSGVKTATPITEVPQSVSVIGRETFEEQHPNKVDEVLRDVAGVQSQLYGYDSDTNWFYIRGFNSFDTGAFLDGLSLFSYGFGTFYIDPFLLERIEVLKGPASMLYGASSPGGIVNYVSKLPDGSEGSSITTGADTEGRAWVSGEAAGVMGDDLSYRFGAKITRQDGHGMFEEGYEGVLFAGATKAFDDGSRLTLHLSHTDMDESHVGGQFLPIYGTEYEAPFGYFDDYFNAGDPESDEYDRSQTIATGIYRTTVGGWELTDTFRLGRADVEETYLYANGFTSGQVPTENADVSRIVFAHDSEATIAQNDLRLTREVVTGAVTHDVLLGLDMRRYSLDETQFSSEGFARGTALDPADPEYGADQPALTNAYIDGVRTQEQVGLYAQDQLRFGNWITTLNARYDWVWSDFDNRIGVDLDRKDEAFSGRVALAYDFGSVTPYVTAGTYFNPQSLDVAVAEDADPETGRQVEVGVKWQPNEYSLVTLAAFDIVREDVSQTFVNGGFFDPQILGEVRSRGVEVEADLSLSEQFNLRAAYTAMDVEIAEFDGAPATVGKTPQSVIETLGSVELAYAPLAVQGLELRLGARYLGDSWADNDNTLAVGDTVLFDAGMSWDFAADWTADVNVTNLADERYTASCRTDFGTSSCWQGEGRVASFAVTRSF</sequence>
<evidence type="ECO:0000256" key="10">
    <source>
        <dbReference type="ARBA" id="ARBA00023077"/>
    </source>
</evidence>
<evidence type="ECO:0000256" key="9">
    <source>
        <dbReference type="ARBA" id="ARBA00023065"/>
    </source>
</evidence>
<dbReference type="STRING" id="315423.SAMN04488020_101192"/>
<dbReference type="InterPro" id="IPR000531">
    <property type="entry name" value="Beta-barrel_TonB"/>
</dbReference>
<evidence type="ECO:0000256" key="8">
    <source>
        <dbReference type="ARBA" id="ARBA00023004"/>
    </source>
</evidence>
<keyword evidence="5" id="KW-0410">Iron transport</keyword>
<evidence type="ECO:0000256" key="16">
    <source>
        <dbReference type="SAM" id="SignalP"/>
    </source>
</evidence>
<keyword evidence="4 14" id="KW-1134">Transmembrane beta strand</keyword>
<dbReference type="GO" id="GO:0015344">
    <property type="term" value="F:siderophore uptake transmembrane transporter activity"/>
    <property type="evidence" value="ECO:0007669"/>
    <property type="project" value="TreeGrafter"/>
</dbReference>
<keyword evidence="7 16" id="KW-0732">Signal</keyword>
<dbReference type="Gene3D" id="2.40.170.20">
    <property type="entry name" value="TonB-dependent receptor, beta-barrel domain"/>
    <property type="match status" value="1"/>
</dbReference>
<comment type="subcellular location">
    <subcellularLocation>
        <location evidence="1 14">Cell outer membrane</location>
        <topology evidence="1 14">Multi-pass membrane protein</topology>
    </subcellularLocation>
</comment>
<evidence type="ECO:0000259" key="18">
    <source>
        <dbReference type="Pfam" id="PF07715"/>
    </source>
</evidence>
<evidence type="ECO:0000256" key="1">
    <source>
        <dbReference type="ARBA" id="ARBA00004571"/>
    </source>
</evidence>
<keyword evidence="13 14" id="KW-0998">Cell outer membrane</keyword>
<keyword evidence="8" id="KW-0408">Iron</keyword>
<dbReference type="InterPro" id="IPR037066">
    <property type="entry name" value="Plug_dom_sf"/>
</dbReference>
<keyword evidence="10 15" id="KW-0798">TonB box</keyword>